<feature type="transmembrane region" description="Helical" evidence="2">
    <location>
        <begin position="1194"/>
        <end position="1212"/>
    </location>
</feature>
<reference evidence="4" key="2">
    <citation type="submission" date="2020-05" db="UniProtKB">
        <authorList>
            <consortium name="EnsemblMetazoa"/>
        </authorList>
    </citation>
    <scope>IDENTIFICATION</scope>
    <source>
        <strain evidence="4">ACHKN1017</strain>
    </source>
</reference>
<dbReference type="SMART" id="SM00286">
    <property type="entry name" value="PTI"/>
    <property type="match status" value="7"/>
</dbReference>
<dbReference type="InterPro" id="IPR000742">
    <property type="entry name" value="EGF"/>
</dbReference>
<keyword evidence="2" id="KW-0812">Transmembrane</keyword>
<dbReference type="PANTHER" id="PTHR22963">
    <property type="entry name" value="ENDOGLIN-RELATED"/>
    <property type="match status" value="1"/>
</dbReference>
<dbReference type="VEuPathDB" id="VectorBase:ACHR000605"/>
<evidence type="ECO:0000259" key="3">
    <source>
        <dbReference type="PROSITE" id="PS50026"/>
    </source>
</evidence>
<dbReference type="STRING" id="43041.A0A182JQ21"/>
<keyword evidence="2" id="KW-0472">Membrane</keyword>
<evidence type="ECO:0000256" key="2">
    <source>
        <dbReference type="SAM" id="Phobius"/>
    </source>
</evidence>
<dbReference type="PROSITE" id="PS50026">
    <property type="entry name" value="EGF_3"/>
    <property type="match status" value="1"/>
</dbReference>
<evidence type="ECO:0000313" key="5">
    <source>
        <dbReference type="Proteomes" id="UP000075881"/>
    </source>
</evidence>
<feature type="domain" description="EGF-like" evidence="3">
    <location>
        <begin position="384"/>
        <end position="420"/>
    </location>
</feature>
<proteinExistence type="predicted"/>
<dbReference type="PANTHER" id="PTHR22963:SF39">
    <property type="entry name" value="DUMPY"/>
    <property type="match status" value="1"/>
</dbReference>
<evidence type="ECO:0000313" key="4">
    <source>
        <dbReference type="EnsemblMetazoa" id="ACHR000605-PA"/>
    </source>
</evidence>
<reference evidence="5" key="1">
    <citation type="submission" date="2013-03" db="EMBL/GenBank/DDBJ databases">
        <title>The Genome Sequence of Anopheles christyi ACHKN1017.</title>
        <authorList>
            <consortium name="The Broad Institute Genomics Platform"/>
            <person name="Neafsey D.E."/>
            <person name="Besansky N."/>
            <person name="Walker B."/>
            <person name="Young S.K."/>
            <person name="Zeng Q."/>
            <person name="Gargeya S."/>
            <person name="Fitzgerald M."/>
            <person name="Haas B."/>
            <person name="Abouelleil A."/>
            <person name="Allen A.W."/>
            <person name="Alvarado L."/>
            <person name="Arachchi H.M."/>
            <person name="Berlin A.M."/>
            <person name="Chapman S.B."/>
            <person name="Gainer-Dewar J."/>
            <person name="Goldberg J."/>
            <person name="Griggs A."/>
            <person name="Gujja S."/>
            <person name="Hansen M."/>
            <person name="Howarth C."/>
            <person name="Imamovic A."/>
            <person name="Ireland A."/>
            <person name="Larimer J."/>
            <person name="McCowan C."/>
            <person name="Murphy C."/>
            <person name="Pearson M."/>
            <person name="Poon T.W."/>
            <person name="Priest M."/>
            <person name="Roberts A."/>
            <person name="Saif S."/>
            <person name="Shea T."/>
            <person name="Sisk P."/>
            <person name="Sykes S."/>
            <person name="Wortman J."/>
            <person name="Nusbaum C."/>
            <person name="Birren B."/>
        </authorList>
    </citation>
    <scope>NUCLEOTIDE SEQUENCE [LARGE SCALE GENOMIC DNA]</scope>
    <source>
        <strain evidence="5">ACHKN1017</strain>
    </source>
</reference>
<dbReference type="SMART" id="SM00181">
    <property type="entry name" value="EGF"/>
    <property type="match status" value="11"/>
</dbReference>
<dbReference type="AlphaFoldDB" id="A0A182JQ21"/>
<accession>A0A182JQ21</accession>
<feature type="transmembrane region" description="Helical" evidence="2">
    <location>
        <begin position="1224"/>
        <end position="1248"/>
    </location>
</feature>
<sequence>VCINGRCKHKCDGVICGIGATCDAASGKCVCEPYFVGNPELICMPPVSSPACEPSCGQKAHCEYGVVQNCGPNALCVSNDHRSSCICAPSYVGNPGDLTVGCQQEAKLVAECKTDGDCKAGHVCTVTENGHHACVNPCNAVECGVHEVCTVNEINQPVCHCQNGYRWNPVTSGCVKPSIPDCTTDADCHQVAACRPDAVGVLNRDCSGTTACIDFKCTDPCTADRNACGPNALCLTVEHVPQCTCPAGFEGNPSPEQGCVRMPTNCETSAQCAAGHMCIGNLCSLPCTETTPRERLATLCWDVYHCSIVTTICSVPRGRNVVQECAVLCAALTVTVWTISCAYKAYRNNDCPENSYCHGQICKPACSETDECNQDEVCSNGQCINPCHEVNACGMNAECLMGAHAKQCSCPAGFTGDAAVECVRVPISCASNTDCVDGSICKESMCLPRCRNDQECAQNEKCLQGSCMLTCRLDNDCFLGHICLAGRCVYGCHADSDCSASETCRDNRCVNPCLENPCGPNAACTVVNHRASCSCFNGMVPSPTAKVGCVRAPALQCTENRDCADGTSCIDRLCRPVCANDQSCLNNERCDGGSCKPICRKDDDCRTGEVCQGQTCMIGCRSDNGCSDNLACSGQQCVDPCQEPTACGTNAECLVVGHRKQCSCPAGLVGDPFNLGCRQETHICQTRTDCPKGQACYGGTCMQTCRNDQNCLADERCVRGTCRTVCNSDAACGNGLICEGRICQTGCRSDNQCSQTQACINKKCTDPCATLGQCGSCSECTVIDHGVQCSCPQGYLGNPLLSCSPPAEKCHAQCTCDEDGMYCVKSCRQLKDCGCGQTCSRGKCRTKCNPGNCPAGLLCQNGACALKTILRPTVERLAVSKESVFVTGPSSSAAKHISAKSTIFIINNPLIIITIPLDESCANDLQCANDKACIGGKCSDPCSLRGACGDNALCQTVLHRPRCSCPNCYIGRPNVECKPDPKCEEVTTPRPNDPKIVSVACETNGDCHESLRCDASGQCSDPCTVPAPFVCDSNKKCVSRRHRPSCVCAHGFIVNDSGELVCAPEKRECFGDDGCASNMACLEGRCVNPCFANGRRSAPCPDDKACVVVDHRPTCVCMKDCSPSLSICLRDSGCPDELSCRNYQCVNPCETTTCAEDTPCYVEDHKPICKFCPPGFVKDVRHGCLKDPVLNYHVLRTVCLSVCLSICLSVYLTTCLSVYLSDCLLVYLSTICIYSSFCLSLVTVHLLAYV</sequence>
<dbReference type="Proteomes" id="UP000075881">
    <property type="component" value="Unassembled WGS sequence"/>
</dbReference>
<protein>
    <recommendedName>
        <fullName evidence="3">EGF-like domain-containing protein</fullName>
    </recommendedName>
</protein>
<organism evidence="4 5">
    <name type="scientific">Anopheles christyi</name>
    <dbReference type="NCBI Taxonomy" id="43041"/>
    <lineage>
        <taxon>Eukaryota</taxon>
        <taxon>Metazoa</taxon>
        <taxon>Ecdysozoa</taxon>
        <taxon>Arthropoda</taxon>
        <taxon>Hexapoda</taxon>
        <taxon>Insecta</taxon>
        <taxon>Pterygota</taxon>
        <taxon>Neoptera</taxon>
        <taxon>Endopterygota</taxon>
        <taxon>Diptera</taxon>
        <taxon>Nematocera</taxon>
        <taxon>Culicoidea</taxon>
        <taxon>Culicidae</taxon>
        <taxon>Anophelinae</taxon>
        <taxon>Anopheles</taxon>
    </lineage>
</organism>
<keyword evidence="2" id="KW-1133">Transmembrane helix</keyword>
<comment type="caution">
    <text evidence="1">Lacks conserved residue(s) required for the propagation of feature annotation.</text>
</comment>
<name>A0A182JQ21_9DIPT</name>
<dbReference type="EnsemblMetazoa" id="ACHR000605-RA">
    <property type="protein sequence ID" value="ACHR000605-PA"/>
    <property type="gene ID" value="ACHR000605"/>
</dbReference>
<evidence type="ECO:0000256" key="1">
    <source>
        <dbReference type="PROSITE-ProRule" id="PRU00076"/>
    </source>
</evidence>
<keyword evidence="5" id="KW-1185">Reference proteome</keyword>
<keyword evidence="1" id="KW-0245">EGF-like domain</keyword>